<dbReference type="Pfam" id="PF00072">
    <property type="entry name" value="Response_reg"/>
    <property type="match status" value="1"/>
</dbReference>
<dbReference type="SMART" id="SM00073">
    <property type="entry name" value="HPT"/>
    <property type="match status" value="1"/>
</dbReference>
<dbReference type="CDD" id="cd16916">
    <property type="entry name" value="HATPase_CheA-like"/>
    <property type="match status" value="1"/>
</dbReference>
<dbReference type="Proteomes" id="UP000325641">
    <property type="component" value="Chromosome"/>
</dbReference>
<dbReference type="PANTHER" id="PTHR43395">
    <property type="entry name" value="SENSOR HISTIDINE KINASE CHEA"/>
    <property type="match status" value="1"/>
</dbReference>
<dbReference type="Gene3D" id="1.10.287.560">
    <property type="entry name" value="Histidine kinase CheA-like, homodimeric domain"/>
    <property type="match status" value="1"/>
</dbReference>
<dbReference type="Gene3D" id="2.30.30.40">
    <property type="entry name" value="SH3 Domains"/>
    <property type="match status" value="1"/>
</dbReference>
<evidence type="ECO:0000256" key="10">
    <source>
        <dbReference type="PROSITE-ProRule" id="PRU00169"/>
    </source>
</evidence>
<evidence type="ECO:0000256" key="11">
    <source>
        <dbReference type="SAM" id="MobiDB-lite"/>
    </source>
</evidence>
<keyword evidence="4 10" id="KW-0597">Phosphoprotein</keyword>
<dbReference type="InterPro" id="IPR051315">
    <property type="entry name" value="Bact_Chemotaxis_CheA"/>
</dbReference>
<dbReference type="PROSITE" id="PS50851">
    <property type="entry name" value="CHEW"/>
    <property type="match status" value="1"/>
</dbReference>
<dbReference type="InterPro" id="IPR005467">
    <property type="entry name" value="His_kinase_dom"/>
</dbReference>
<dbReference type="CDD" id="cd00731">
    <property type="entry name" value="CheA_reg"/>
    <property type="match status" value="1"/>
</dbReference>
<dbReference type="KEGG" id="bbet:F8237_16610"/>
<organism evidence="16 17">
    <name type="scientific">Bradyrhizobium betae</name>
    <dbReference type="NCBI Taxonomy" id="244734"/>
    <lineage>
        <taxon>Bacteria</taxon>
        <taxon>Pseudomonadati</taxon>
        <taxon>Pseudomonadota</taxon>
        <taxon>Alphaproteobacteria</taxon>
        <taxon>Hyphomicrobiales</taxon>
        <taxon>Nitrobacteraceae</taxon>
        <taxon>Bradyrhizobium</taxon>
    </lineage>
</organism>
<evidence type="ECO:0000256" key="6">
    <source>
        <dbReference type="ARBA" id="ARBA00022777"/>
    </source>
</evidence>
<dbReference type="RefSeq" id="WP_151646279.1">
    <property type="nucleotide sequence ID" value="NZ_CP044543.1"/>
</dbReference>
<feature type="domain" description="Response regulatory" evidence="13">
    <location>
        <begin position="827"/>
        <end position="943"/>
    </location>
</feature>
<dbReference type="Gene3D" id="3.30.565.10">
    <property type="entry name" value="Histidine kinase-like ATPase, C-terminal domain"/>
    <property type="match status" value="1"/>
</dbReference>
<feature type="compositionally biased region" description="Basic and acidic residues" evidence="11">
    <location>
        <begin position="235"/>
        <end position="261"/>
    </location>
</feature>
<evidence type="ECO:0000259" key="12">
    <source>
        <dbReference type="PROSITE" id="PS50109"/>
    </source>
</evidence>
<reference evidence="17" key="1">
    <citation type="submission" date="2019-10" db="EMBL/GenBank/DDBJ databases">
        <title>Complete Genome Sequence of Bradyrhizobium betae type strain PL7HG1T.</title>
        <authorList>
            <person name="Bromfield E.S.P."/>
            <person name="Cloutier S."/>
        </authorList>
    </citation>
    <scope>NUCLEOTIDE SEQUENCE [LARGE SCALE GENOMIC DNA]</scope>
    <source>
        <strain evidence="17">PL7HG1</strain>
    </source>
</reference>
<evidence type="ECO:0000313" key="17">
    <source>
        <dbReference type="Proteomes" id="UP000325641"/>
    </source>
</evidence>
<dbReference type="OrthoDB" id="9803176at2"/>
<sequence length="956" mass="102172">MDDLLREFLTETSESLDTVDNQLVKFEQEPNNAKILDNIFRLVHTIKGTCGFLGLPRLEALAHAGETLMDKFRCGMPVTAAAVTLILASIDRIKEILAGLEATEAEPEGNDRDLIDKLEAMVVQGMAAMSASASPIASGSAQPMPAAAAAAPVAEAPPLVPEAPAAAAPAPAKEMTSGTLIDQTLERPLRPGEVSLDELERAFRETPIEAPAPVAEVKAEPAAEAPAPVAKEVVKEAKAPNEKASNEKAPKEKAAPKKSAADEAAGEGDRVANQSIRVNVDTLEHLMTMVSELVLTRNQLLEISRRNEDTEFKVPLQRLSNVTAELQEGVMKTRMQPIGNAWQKLPRIVRDLSSELGKQIDLEMHGADTELDRQVLDLIKDPLTHMVRNSADHGLETPAERLANGKGEQGTIRLSAYHEGGHIIICIADNGRGLNTDKIKTKAISSGLVTEAELEKMSEAQIHKFIFAPGFSTAAAITSVSGRGVGMDVVRTNIDQIGGTIDIKSVAGEGSSVTIKIPLTLAIVSALIVEAAGDRFAIPQLSVVELVRARANSEHRIERIKDTAVLRLRNKLLPLIHLKKLLKIDDGAVSDPENGFIVVTQVGSQTFGIVVDGVFHTEEIVVKPMSTKLRHIDMFSGNTILGDGAVIMIIDPNGIAKALGAAGSSAHDMANENGAHHIGSGEQTTSLLVFRAGSSQPKAVPLGLVTRLEELPADKIEFSNGRYMVQYREQLMPLVAMESVTIASQGAQPILVFSDDGRSMGLVVDEIIDIVEERLNIEVGGASQGILGSAVIKGQATEVIDVGHFLPMAFSDWFTRKEMKPSMHSQSVLLVDDSAFFRNMLAPVLKAAGYRVRTAPTAQEGLAALRAQTFDVVLTDIEMPDMNGFEFAETIRSDSNLGAMPIIGLSALVSPAAIERGRQAGFHDYVAKFDRPGLIAALKEQTAGAAGASELNRAAA</sequence>
<dbReference type="PROSITE" id="PS50109">
    <property type="entry name" value="HIS_KIN"/>
    <property type="match status" value="1"/>
</dbReference>
<evidence type="ECO:0000256" key="9">
    <source>
        <dbReference type="PROSITE-ProRule" id="PRU00110"/>
    </source>
</evidence>
<dbReference type="Pfam" id="PF02895">
    <property type="entry name" value="H-kinase_dim"/>
    <property type="match status" value="1"/>
</dbReference>
<dbReference type="SUPFAM" id="SSF50341">
    <property type="entry name" value="CheW-like"/>
    <property type="match status" value="2"/>
</dbReference>
<evidence type="ECO:0000256" key="5">
    <source>
        <dbReference type="ARBA" id="ARBA00022679"/>
    </source>
</evidence>
<evidence type="ECO:0000256" key="2">
    <source>
        <dbReference type="ARBA" id="ARBA00012438"/>
    </source>
</evidence>
<dbReference type="FunFam" id="3.30.565.10:FF:000016">
    <property type="entry name" value="Chemotaxis protein CheA, putative"/>
    <property type="match status" value="1"/>
</dbReference>
<evidence type="ECO:0000259" key="15">
    <source>
        <dbReference type="PROSITE" id="PS50894"/>
    </source>
</evidence>
<dbReference type="SUPFAM" id="SSF52172">
    <property type="entry name" value="CheY-like"/>
    <property type="match status" value="1"/>
</dbReference>
<gene>
    <name evidence="16" type="ORF">F8237_16610</name>
</gene>
<comment type="catalytic activity">
    <reaction evidence="1">
        <text>ATP + protein L-histidine = ADP + protein N-phospho-L-histidine.</text>
        <dbReference type="EC" id="2.7.13.3"/>
    </reaction>
</comment>
<dbReference type="InterPro" id="IPR037006">
    <property type="entry name" value="CheA-like_homodim_sf"/>
</dbReference>
<feature type="region of interest" description="Disordered" evidence="11">
    <location>
        <begin position="235"/>
        <end position="269"/>
    </location>
</feature>
<dbReference type="EC" id="2.7.13.3" evidence="2"/>
<dbReference type="InterPro" id="IPR036061">
    <property type="entry name" value="CheW-like_dom_sf"/>
</dbReference>
<feature type="modified residue" description="Phosphohistidine" evidence="9">
    <location>
        <position position="44"/>
    </location>
</feature>
<evidence type="ECO:0000259" key="13">
    <source>
        <dbReference type="PROSITE" id="PS50110"/>
    </source>
</evidence>
<dbReference type="Pfam" id="PF02518">
    <property type="entry name" value="HATPase_c"/>
    <property type="match status" value="1"/>
</dbReference>
<evidence type="ECO:0000256" key="7">
    <source>
        <dbReference type="ARBA" id="ARBA00023012"/>
    </source>
</evidence>
<keyword evidence="5" id="KW-0808">Transferase</keyword>
<evidence type="ECO:0000313" key="16">
    <source>
        <dbReference type="EMBL" id="QFI73890.1"/>
    </source>
</evidence>
<evidence type="ECO:0000256" key="3">
    <source>
        <dbReference type="ARBA" id="ARBA00021495"/>
    </source>
</evidence>
<dbReference type="PROSITE" id="PS50894">
    <property type="entry name" value="HPT"/>
    <property type="match status" value="1"/>
</dbReference>
<feature type="domain" description="CheW-like" evidence="14">
    <location>
        <begin position="523"/>
        <end position="661"/>
    </location>
</feature>
<dbReference type="InterPro" id="IPR011006">
    <property type="entry name" value="CheY-like_superfamily"/>
</dbReference>
<dbReference type="Pfam" id="PF01627">
    <property type="entry name" value="Hpt"/>
    <property type="match status" value="1"/>
</dbReference>
<dbReference type="PRINTS" id="PR00344">
    <property type="entry name" value="BCTRLSENSOR"/>
</dbReference>
<dbReference type="SUPFAM" id="SSF47384">
    <property type="entry name" value="Homodimeric domain of signal transducing histidine kinase"/>
    <property type="match status" value="1"/>
</dbReference>
<evidence type="ECO:0000259" key="14">
    <source>
        <dbReference type="PROSITE" id="PS50851"/>
    </source>
</evidence>
<dbReference type="InterPro" id="IPR004105">
    <property type="entry name" value="CheA-like_dim"/>
</dbReference>
<dbReference type="InterPro" id="IPR036097">
    <property type="entry name" value="HisK_dim/P_sf"/>
</dbReference>
<dbReference type="InterPro" id="IPR008207">
    <property type="entry name" value="Sig_transdc_His_kin_Hpt_dom"/>
</dbReference>
<dbReference type="InterPro" id="IPR003594">
    <property type="entry name" value="HATPase_dom"/>
</dbReference>
<feature type="domain" description="Histidine kinase" evidence="12">
    <location>
        <begin position="282"/>
        <end position="521"/>
    </location>
</feature>
<feature type="domain" description="HPt" evidence="15">
    <location>
        <begin position="1"/>
        <end position="100"/>
    </location>
</feature>
<dbReference type="InterPro" id="IPR036641">
    <property type="entry name" value="HPT_dom_sf"/>
</dbReference>
<dbReference type="Gene3D" id="3.40.50.2300">
    <property type="match status" value="1"/>
</dbReference>
<feature type="modified residue" description="4-aspartylphosphate" evidence="10">
    <location>
        <position position="876"/>
    </location>
</feature>
<dbReference type="GO" id="GO:0005737">
    <property type="term" value="C:cytoplasm"/>
    <property type="evidence" value="ECO:0007669"/>
    <property type="project" value="InterPro"/>
</dbReference>
<dbReference type="AlphaFoldDB" id="A0A5P6P6F2"/>
<dbReference type="CDD" id="cd00088">
    <property type="entry name" value="HPT"/>
    <property type="match status" value="1"/>
</dbReference>
<protein>
    <recommendedName>
        <fullName evidence="3">Chemotaxis protein CheA</fullName>
        <ecNumber evidence="2">2.7.13.3</ecNumber>
    </recommendedName>
</protein>
<dbReference type="SMART" id="SM01231">
    <property type="entry name" value="H-kinase_dim"/>
    <property type="match status" value="1"/>
</dbReference>
<dbReference type="PANTHER" id="PTHR43395:SF1">
    <property type="entry name" value="CHEMOTAXIS PROTEIN CHEA"/>
    <property type="match status" value="1"/>
</dbReference>
<dbReference type="GO" id="GO:0006935">
    <property type="term" value="P:chemotaxis"/>
    <property type="evidence" value="ECO:0007669"/>
    <property type="project" value="InterPro"/>
</dbReference>
<keyword evidence="6 16" id="KW-0418">Kinase</keyword>
<comment type="function">
    <text evidence="8">Involved in the transmission of sensory signals from the chemoreceptors to the flagellar motors. CheA is autophosphorylated; it can transfer its phosphate group to either CheB or CheY.</text>
</comment>
<accession>A0A5P6P6F2</accession>
<dbReference type="Pfam" id="PF01584">
    <property type="entry name" value="CheW"/>
    <property type="match status" value="1"/>
</dbReference>
<evidence type="ECO:0000256" key="4">
    <source>
        <dbReference type="ARBA" id="ARBA00022553"/>
    </source>
</evidence>
<dbReference type="InterPro" id="IPR002545">
    <property type="entry name" value="CheW-lke_dom"/>
</dbReference>
<evidence type="ECO:0000256" key="1">
    <source>
        <dbReference type="ARBA" id="ARBA00000085"/>
    </source>
</evidence>
<dbReference type="SMART" id="SM00260">
    <property type="entry name" value="CheW"/>
    <property type="match status" value="1"/>
</dbReference>
<dbReference type="GO" id="GO:0000155">
    <property type="term" value="F:phosphorelay sensor kinase activity"/>
    <property type="evidence" value="ECO:0007669"/>
    <property type="project" value="InterPro"/>
</dbReference>
<dbReference type="InterPro" id="IPR004358">
    <property type="entry name" value="Sig_transdc_His_kin-like_C"/>
</dbReference>
<dbReference type="InterPro" id="IPR001789">
    <property type="entry name" value="Sig_transdc_resp-reg_receiver"/>
</dbReference>
<dbReference type="SMART" id="SM00387">
    <property type="entry name" value="HATPase_c"/>
    <property type="match status" value="1"/>
</dbReference>
<name>A0A5P6P6F2_9BRAD</name>
<dbReference type="InterPro" id="IPR036890">
    <property type="entry name" value="HATPase_C_sf"/>
</dbReference>
<dbReference type="SUPFAM" id="SSF55874">
    <property type="entry name" value="ATPase domain of HSP90 chaperone/DNA topoisomerase II/histidine kinase"/>
    <property type="match status" value="1"/>
</dbReference>
<evidence type="ECO:0000256" key="8">
    <source>
        <dbReference type="ARBA" id="ARBA00035100"/>
    </source>
</evidence>
<keyword evidence="7" id="KW-0902">Two-component regulatory system</keyword>
<dbReference type="Gene3D" id="1.20.120.160">
    <property type="entry name" value="HPT domain"/>
    <property type="match status" value="1"/>
</dbReference>
<dbReference type="EMBL" id="CP044543">
    <property type="protein sequence ID" value="QFI73890.1"/>
    <property type="molecule type" value="Genomic_DNA"/>
</dbReference>
<dbReference type="SMART" id="SM00448">
    <property type="entry name" value="REC"/>
    <property type="match status" value="1"/>
</dbReference>
<proteinExistence type="predicted"/>
<dbReference type="PROSITE" id="PS50110">
    <property type="entry name" value="RESPONSE_REGULATORY"/>
    <property type="match status" value="1"/>
</dbReference>
<dbReference type="SUPFAM" id="SSF47226">
    <property type="entry name" value="Histidine-containing phosphotransfer domain, HPT domain"/>
    <property type="match status" value="1"/>
</dbReference>